<evidence type="ECO:0000313" key="1">
    <source>
        <dbReference type="EMBL" id="MFC5355560.1"/>
    </source>
</evidence>
<reference evidence="2" key="1">
    <citation type="journal article" date="2019" name="Int. J. Syst. Evol. Microbiol.">
        <title>The Global Catalogue of Microorganisms (GCM) 10K type strain sequencing project: providing services to taxonomists for standard genome sequencing and annotation.</title>
        <authorList>
            <consortium name="The Broad Institute Genomics Platform"/>
            <consortium name="The Broad Institute Genome Sequencing Center for Infectious Disease"/>
            <person name="Wu L."/>
            <person name="Ma J."/>
        </authorList>
    </citation>
    <scope>NUCLEOTIDE SEQUENCE [LARGE SCALE GENOMIC DNA]</scope>
    <source>
        <strain evidence="2">CCUG 58760</strain>
    </source>
</reference>
<evidence type="ECO:0000313" key="2">
    <source>
        <dbReference type="Proteomes" id="UP001596166"/>
    </source>
</evidence>
<comment type="caution">
    <text evidence="1">The sequence shown here is derived from an EMBL/GenBank/DDBJ whole genome shotgun (WGS) entry which is preliminary data.</text>
</comment>
<gene>
    <name evidence="1" type="ORF">ACFPMG_11125</name>
</gene>
<dbReference type="EMBL" id="JBHSLC010000015">
    <property type="protein sequence ID" value="MFC5355560.1"/>
    <property type="molecule type" value="Genomic_DNA"/>
</dbReference>
<proteinExistence type="predicted"/>
<dbReference type="RefSeq" id="WP_376995192.1">
    <property type="nucleotide sequence ID" value="NZ_JBHSLC010000015.1"/>
</dbReference>
<dbReference type="Proteomes" id="UP001596166">
    <property type="component" value="Unassembled WGS sequence"/>
</dbReference>
<sequence>MDTRFVAFAGSAPEGADALRERLRWAAAERRWHGLAPVTPRRPPTLSPSGLEALRHGAQLTRFTETGRARAS</sequence>
<accession>A0ABW0G389</accession>
<name>A0ABW0G389_9PROT</name>
<keyword evidence="2" id="KW-1185">Reference proteome</keyword>
<organism evidence="1 2">
    <name type="scientific">Azospirillum himalayense</name>
    <dbReference type="NCBI Taxonomy" id="654847"/>
    <lineage>
        <taxon>Bacteria</taxon>
        <taxon>Pseudomonadati</taxon>
        <taxon>Pseudomonadota</taxon>
        <taxon>Alphaproteobacteria</taxon>
        <taxon>Rhodospirillales</taxon>
        <taxon>Azospirillaceae</taxon>
        <taxon>Azospirillum</taxon>
    </lineage>
</organism>
<protein>
    <submittedName>
        <fullName evidence="1">Uncharacterized protein</fullName>
    </submittedName>
</protein>